<dbReference type="Proteomes" id="UP000693970">
    <property type="component" value="Unassembled WGS sequence"/>
</dbReference>
<dbReference type="EMBL" id="JAGRRH010000010">
    <property type="protein sequence ID" value="KAG7363124.1"/>
    <property type="molecule type" value="Genomic_DNA"/>
</dbReference>
<evidence type="ECO:0000313" key="2">
    <source>
        <dbReference type="Proteomes" id="UP000693970"/>
    </source>
</evidence>
<proteinExistence type="predicted"/>
<organism evidence="1 2">
    <name type="scientific">Nitzschia inconspicua</name>
    <dbReference type="NCBI Taxonomy" id="303405"/>
    <lineage>
        <taxon>Eukaryota</taxon>
        <taxon>Sar</taxon>
        <taxon>Stramenopiles</taxon>
        <taxon>Ochrophyta</taxon>
        <taxon>Bacillariophyta</taxon>
        <taxon>Bacillariophyceae</taxon>
        <taxon>Bacillariophycidae</taxon>
        <taxon>Bacillariales</taxon>
        <taxon>Bacillariaceae</taxon>
        <taxon>Nitzschia</taxon>
    </lineage>
</organism>
<comment type="caution">
    <text evidence="1">The sequence shown here is derived from an EMBL/GenBank/DDBJ whole genome shotgun (WGS) entry which is preliminary data.</text>
</comment>
<name>A0A9K3LIP8_9STRA</name>
<gene>
    <name evidence="1" type="ORF">IV203_026484</name>
</gene>
<protein>
    <submittedName>
        <fullName evidence="1">Uncharacterized protein</fullName>
    </submittedName>
</protein>
<accession>A0A9K3LIP8</accession>
<reference evidence="1" key="2">
    <citation type="submission" date="2021-04" db="EMBL/GenBank/DDBJ databases">
        <authorList>
            <person name="Podell S."/>
        </authorList>
    </citation>
    <scope>NUCLEOTIDE SEQUENCE</scope>
    <source>
        <strain evidence="1">Hildebrandi</strain>
    </source>
</reference>
<reference evidence="1" key="1">
    <citation type="journal article" date="2021" name="Sci. Rep.">
        <title>Diploid genomic architecture of Nitzschia inconspicua, an elite biomass production diatom.</title>
        <authorList>
            <person name="Oliver A."/>
            <person name="Podell S."/>
            <person name="Pinowska A."/>
            <person name="Traller J.C."/>
            <person name="Smith S.R."/>
            <person name="McClure R."/>
            <person name="Beliaev A."/>
            <person name="Bohutskyi P."/>
            <person name="Hill E.A."/>
            <person name="Rabines A."/>
            <person name="Zheng H."/>
            <person name="Allen L.Z."/>
            <person name="Kuo A."/>
            <person name="Grigoriev I.V."/>
            <person name="Allen A.E."/>
            <person name="Hazlebeck D."/>
            <person name="Allen E.E."/>
        </authorList>
    </citation>
    <scope>NUCLEOTIDE SEQUENCE</scope>
    <source>
        <strain evidence="1">Hildebrandi</strain>
    </source>
</reference>
<sequence length="438" mass="46039">MRLAIAAAIVANGLPATSESSSTSSLSPPSFSKKLENDIFQTVRSIEGRQTSGKFLNILRETKAKSIGFQLKNAGKEEELVECDPQSEDADVGVLSCGVGRYCVESDESKKGGLCVASHNEVDRGLQGGQGILLLGLYDTFCGPESDYLDTCNCTSIDSGVYALQVDCVDPEVCNEYTSQCDQNATSCISYSFNFDLSAPGTYVVNRCFDDSLPYSQKTCYQVVSYGSGQAESCVISVDDEDCLACSVSSTLTPEGEETCYTFDCTNTISRRAGDLCQPGVYVAPVLYYLRTYGCDYYVCPICGGEDFVSTNPGGSIVLGEGQITCATVEKVALLGGFNETFCRDVVIPGVAGPCGCVAFGSPPVEVPAEAPTVVETASPLAGSSPETQFPSISPVSLTFPPSEAVIVSGASSNILKSGVLAAGLMSLLSLVAFLQLV</sequence>
<keyword evidence="2" id="KW-1185">Reference proteome</keyword>
<evidence type="ECO:0000313" key="1">
    <source>
        <dbReference type="EMBL" id="KAG7363124.1"/>
    </source>
</evidence>
<dbReference type="AlphaFoldDB" id="A0A9K3LIP8"/>